<dbReference type="Pfam" id="PF02784">
    <property type="entry name" value="Orn_Arg_deC_N"/>
    <property type="match status" value="1"/>
</dbReference>
<dbReference type="NCBIfam" id="TIGR01048">
    <property type="entry name" value="lysA"/>
    <property type="match status" value="1"/>
</dbReference>
<dbReference type="Proteomes" id="UP000001283">
    <property type="component" value="Chromosome"/>
</dbReference>
<dbReference type="InterPro" id="IPR022643">
    <property type="entry name" value="De-COase2_C"/>
</dbReference>
<dbReference type="HAMAP" id="MF_02120">
    <property type="entry name" value="LysA"/>
    <property type="match status" value="1"/>
</dbReference>
<evidence type="ECO:0000256" key="4">
    <source>
        <dbReference type="ARBA" id="ARBA00022898"/>
    </source>
</evidence>
<dbReference type="FunFam" id="3.20.20.10:FF:000003">
    <property type="entry name" value="Diaminopimelate decarboxylase"/>
    <property type="match status" value="1"/>
</dbReference>
<evidence type="ECO:0000256" key="3">
    <source>
        <dbReference type="ARBA" id="ARBA00022793"/>
    </source>
</evidence>
<keyword evidence="3 12" id="KW-0210">Decarboxylase</keyword>
<dbReference type="Gene3D" id="2.40.37.10">
    <property type="entry name" value="Lyase, Ornithine Decarboxylase, Chain A, domain 1"/>
    <property type="match status" value="1"/>
</dbReference>
<keyword evidence="2 12" id="KW-0028">Amino-acid biosynthesis</keyword>
<evidence type="ECO:0000256" key="9">
    <source>
        <dbReference type="ARBA" id="ARBA00060983"/>
    </source>
</evidence>
<evidence type="ECO:0000256" key="6">
    <source>
        <dbReference type="ARBA" id="ARBA00023239"/>
    </source>
</evidence>
<evidence type="ECO:0000256" key="1">
    <source>
        <dbReference type="ARBA" id="ARBA00001933"/>
    </source>
</evidence>
<dbReference type="Gene3D" id="3.20.20.10">
    <property type="entry name" value="Alanine racemase"/>
    <property type="match status" value="1"/>
</dbReference>
<evidence type="ECO:0000256" key="8">
    <source>
        <dbReference type="ARBA" id="ARBA00060643"/>
    </source>
</evidence>
<keyword evidence="6 12" id="KW-0456">Lyase</keyword>
<evidence type="ECO:0000259" key="16">
    <source>
        <dbReference type="Pfam" id="PF02784"/>
    </source>
</evidence>
<protein>
    <recommendedName>
        <fullName evidence="11 12">Diaminopimelate decarboxylase</fullName>
        <shortName evidence="12">DAP decarboxylase</shortName>
        <shortName evidence="12">DAPDC</shortName>
        <ecNumber evidence="10 12">4.1.1.20</ecNumber>
    </recommendedName>
</protein>
<dbReference type="InterPro" id="IPR009006">
    <property type="entry name" value="Ala_racemase/Decarboxylase_C"/>
</dbReference>
<dbReference type="GO" id="GO:0009089">
    <property type="term" value="P:lysine biosynthetic process via diaminopimelate"/>
    <property type="evidence" value="ECO:0007669"/>
    <property type="project" value="UniProtKB-UniRule"/>
</dbReference>
<name>A0A8D3WW10_PRIMW</name>
<evidence type="ECO:0000256" key="12">
    <source>
        <dbReference type="HAMAP-Rule" id="MF_02120"/>
    </source>
</evidence>
<evidence type="ECO:0000256" key="10">
    <source>
        <dbReference type="ARBA" id="ARBA00066427"/>
    </source>
</evidence>
<dbReference type="FunFam" id="2.40.37.10:FF:000003">
    <property type="entry name" value="Diaminopimelate decarboxylase"/>
    <property type="match status" value="1"/>
</dbReference>
<feature type="binding site" evidence="12">
    <location>
        <position position="293"/>
    </location>
    <ligand>
        <name>substrate</name>
    </ligand>
</feature>
<dbReference type="KEGG" id="bmh:BMWSH_0849"/>
<organism evidence="17 18">
    <name type="scientific">Priestia megaterium (strain WSH-002)</name>
    <name type="common">Bacillus megaterium</name>
    <dbReference type="NCBI Taxonomy" id="1006007"/>
    <lineage>
        <taxon>Bacteria</taxon>
        <taxon>Bacillati</taxon>
        <taxon>Bacillota</taxon>
        <taxon>Bacilli</taxon>
        <taxon>Bacillales</taxon>
        <taxon>Bacillaceae</taxon>
        <taxon>Priestia</taxon>
    </lineage>
</organism>
<dbReference type="InterPro" id="IPR029066">
    <property type="entry name" value="PLP-binding_barrel"/>
</dbReference>
<dbReference type="Pfam" id="PF00278">
    <property type="entry name" value="Orn_DAP_Arg_deC"/>
    <property type="match status" value="1"/>
</dbReference>
<evidence type="ECO:0000313" key="17">
    <source>
        <dbReference type="EMBL" id="AEN87733.1"/>
    </source>
</evidence>
<keyword evidence="4 12" id="KW-0663">Pyridoxal phosphate</keyword>
<dbReference type="UniPathway" id="UPA00034">
    <property type="reaction ID" value="UER00027"/>
</dbReference>
<dbReference type="SUPFAM" id="SSF50621">
    <property type="entry name" value="Alanine racemase C-terminal domain-like"/>
    <property type="match status" value="1"/>
</dbReference>
<feature type="binding site" evidence="12">
    <location>
        <position position="390"/>
    </location>
    <ligand>
        <name>pyridoxal 5'-phosphate</name>
        <dbReference type="ChEBI" id="CHEBI:597326"/>
    </ligand>
</feature>
<proteinExistence type="inferred from homology"/>
<dbReference type="InterPro" id="IPR022644">
    <property type="entry name" value="De-COase2_N"/>
</dbReference>
<evidence type="ECO:0000256" key="14">
    <source>
        <dbReference type="RuleBase" id="RU003738"/>
    </source>
</evidence>
<feature type="binding site" evidence="12">
    <location>
        <position position="330"/>
    </location>
    <ligand>
        <name>substrate</name>
    </ligand>
</feature>
<comment type="cofactor">
    <cofactor evidence="1 12 13 14">
        <name>pyridoxal 5'-phosphate</name>
        <dbReference type="ChEBI" id="CHEBI:597326"/>
    </cofactor>
</comment>
<evidence type="ECO:0000256" key="5">
    <source>
        <dbReference type="ARBA" id="ARBA00023154"/>
    </source>
</evidence>
<dbReference type="EMBL" id="CP003017">
    <property type="protein sequence ID" value="AEN87733.1"/>
    <property type="molecule type" value="Genomic_DNA"/>
</dbReference>
<accession>A0A8D3WW10</accession>
<dbReference type="CDD" id="cd06828">
    <property type="entry name" value="PLPDE_III_DapDC"/>
    <property type="match status" value="1"/>
</dbReference>
<evidence type="ECO:0000259" key="15">
    <source>
        <dbReference type="Pfam" id="PF00278"/>
    </source>
</evidence>
<evidence type="ECO:0000256" key="11">
    <source>
        <dbReference type="ARBA" id="ARBA00074972"/>
    </source>
</evidence>
<dbReference type="EC" id="4.1.1.20" evidence="10 12"/>
<evidence type="ECO:0000256" key="13">
    <source>
        <dbReference type="PIRSR" id="PIRSR600183-50"/>
    </source>
</evidence>
<dbReference type="RefSeq" id="WP_014458306.1">
    <property type="nucleotide sequence ID" value="NC_017138.1"/>
</dbReference>
<comment type="pathway">
    <text evidence="8 12 14">Amino-acid biosynthesis; L-lysine biosynthesis via DAP pathway; L-lysine from DL-2,6-diaminopimelate: step 1/1.</text>
</comment>
<dbReference type="PANTHER" id="PTHR43727">
    <property type="entry name" value="DIAMINOPIMELATE DECARBOXYLASE"/>
    <property type="match status" value="1"/>
</dbReference>
<comment type="function">
    <text evidence="12">Specifically catalyzes the decarboxylation of meso-diaminopimelate (meso-DAP) to L-lysine.</text>
</comment>
<feature type="binding site" evidence="12">
    <location>
        <position position="390"/>
    </location>
    <ligand>
        <name>substrate</name>
    </ligand>
</feature>
<dbReference type="GO" id="GO:0030170">
    <property type="term" value="F:pyridoxal phosphate binding"/>
    <property type="evidence" value="ECO:0007669"/>
    <property type="project" value="UniProtKB-UniRule"/>
</dbReference>
<dbReference type="InterPro" id="IPR002986">
    <property type="entry name" value="DAP_deCOOHase_LysA"/>
</dbReference>
<feature type="active site" description="Proton donor" evidence="13">
    <location>
        <position position="361"/>
    </location>
</feature>
<gene>
    <name evidence="12" type="primary">lysA</name>
    <name evidence="17" type="ORF">BMWSH_0849</name>
</gene>
<reference evidence="17 18" key="1">
    <citation type="journal article" date="2011" name="J. Bacteriol.">
        <title>Complete genome sequence of the industrial strain Bacillus megaterium WSH-002.</title>
        <authorList>
            <person name="Liu L."/>
            <person name="Li Y."/>
            <person name="Zhang J."/>
            <person name="Zou W."/>
            <person name="Zhou Z."/>
            <person name="Liu J."/>
            <person name="Li X."/>
            <person name="Wang L."/>
            <person name="Chen J."/>
        </authorList>
    </citation>
    <scope>NUCLEOTIDE SEQUENCE [LARGE SCALE GENOMIC DNA]</scope>
    <source>
        <strain evidence="17 18">WSH-002</strain>
    </source>
</reference>
<feature type="domain" description="Orn/DAP/Arg decarboxylase 2 N-terminal" evidence="16">
    <location>
        <begin position="40"/>
        <end position="296"/>
    </location>
</feature>
<comment type="similarity">
    <text evidence="9 12">Belongs to the Orn/Lys/Arg decarboxylase class-II family. LysA subfamily.</text>
</comment>
<dbReference type="PANTHER" id="PTHR43727:SF2">
    <property type="entry name" value="GROUP IV DECARBOXYLASE"/>
    <property type="match status" value="1"/>
</dbReference>
<feature type="binding site" evidence="12">
    <location>
        <begin position="290"/>
        <end position="293"/>
    </location>
    <ligand>
        <name>pyridoxal 5'-phosphate</name>
        <dbReference type="ChEBI" id="CHEBI:597326"/>
    </ligand>
</feature>
<feature type="binding site" evidence="12">
    <location>
        <position position="248"/>
    </location>
    <ligand>
        <name>pyridoxal 5'-phosphate</name>
        <dbReference type="ChEBI" id="CHEBI:597326"/>
    </ligand>
</feature>
<feature type="domain" description="Orn/DAP/Arg decarboxylase 2 C-terminal" evidence="15">
    <location>
        <begin position="33"/>
        <end position="388"/>
    </location>
</feature>
<comment type="subunit">
    <text evidence="12">Homodimer.</text>
</comment>
<evidence type="ECO:0000313" key="18">
    <source>
        <dbReference type="Proteomes" id="UP000001283"/>
    </source>
</evidence>
<evidence type="ECO:0000256" key="7">
    <source>
        <dbReference type="ARBA" id="ARBA00050464"/>
    </source>
</evidence>
<keyword evidence="5 12" id="KW-0457">Lysine biosynthesis</keyword>
<evidence type="ECO:0000256" key="2">
    <source>
        <dbReference type="ARBA" id="ARBA00022605"/>
    </source>
</evidence>
<comment type="catalytic activity">
    <reaction evidence="7 12 14">
        <text>meso-2,6-diaminopimelate + H(+) = L-lysine + CO2</text>
        <dbReference type="Rhea" id="RHEA:15101"/>
        <dbReference type="ChEBI" id="CHEBI:15378"/>
        <dbReference type="ChEBI" id="CHEBI:16526"/>
        <dbReference type="ChEBI" id="CHEBI:32551"/>
        <dbReference type="ChEBI" id="CHEBI:57791"/>
        <dbReference type="EC" id="4.1.1.20"/>
    </reaction>
</comment>
<sequence>MFLHGTSRINKQGHLEIGGVDTVELASSFGTPLYVYDVSLIRQRARGFKETFEKHGVKAQVAYASKAFSTIAMVQVVHEEGLSLDVVSGGELYTALAADFPKERIHFHGNNKSRAELEMAIKEDVGCIVVDNFYEITLLQELTEQYQKKMPVLLRLTPGIEAHTHDYILTGQEDSKFGFDLQNGQADEAVRLVQESKGLELLGIHCHIGSQIFETTGFIMATQKLFAKMKEWKQNIEFVPQVLNLGGGFGIRYTEEDQPIPVSQYVEVIIEEVKKQSKQLEVEIPEIWIEPGRSLVGDAGTTLYSIGSRKHVPNVREYVAIDGGMNDNIRPALYQAKYEAVIANRMNDESDELVSIAGKCCESGDMLMWDVHLPKANPDDLLAMFCTGAYGYSMASHYNRLPKPAVVFVEDGEAQLVVKRETYEDIVKNDVKYKVTVKK</sequence>
<dbReference type="AlphaFoldDB" id="A0A8D3WW10"/>
<dbReference type="InterPro" id="IPR022653">
    <property type="entry name" value="De-COase2_pyr-phos_BS"/>
</dbReference>
<feature type="binding site" evidence="12">
    <location>
        <position position="362"/>
    </location>
    <ligand>
        <name>substrate</name>
    </ligand>
</feature>
<feature type="binding site" evidence="12">
    <location>
        <position position="334"/>
    </location>
    <ligand>
        <name>substrate</name>
    </ligand>
</feature>
<dbReference type="PRINTS" id="PR01179">
    <property type="entry name" value="ODADCRBXLASE"/>
</dbReference>
<feature type="modified residue" description="N6-(pyridoxal phosphate)lysine" evidence="12 13">
    <location>
        <position position="66"/>
    </location>
</feature>
<dbReference type="GO" id="GO:0008836">
    <property type="term" value="F:diaminopimelate decarboxylase activity"/>
    <property type="evidence" value="ECO:0007669"/>
    <property type="project" value="UniProtKB-UniRule"/>
</dbReference>
<dbReference type="PROSITE" id="PS00878">
    <property type="entry name" value="ODR_DC_2_1"/>
    <property type="match status" value="1"/>
</dbReference>
<dbReference type="InterPro" id="IPR000183">
    <property type="entry name" value="Orn/DAP/Arg_de-COase"/>
</dbReference>
<dbReference type="SUPFAM" id="SSF51419">
    <property type="entry name" value="PLP-binding barrel"/>
    <property type="match status" value="1"/>
</dbReference>
<dbReference type="PRINTS" id="PR01181">
    <property type="entry name" value="DAPDCRBXLASE"/>
</dbReference>